<dbReference type="Pfam" id="PF07714">
    <property type="entry name" value="PK_Tyr_Ser-Thr"/>
    <property type="match status" value="1"/>
</dbReference>
<comment type="catalytic activity">
    <reaction evidence="7">
        <text>L-threonyl-[protein] + ATP = O-phospho-L-threonyl-[protein] + ADP + H(+)</text>
        <dbReference type="Rhea" id="RHEA:46608"/>
        <dbReference type="Rhea" id="RHEA-COMP:11060"/>
        <dbReference type="Rhea" id="RHEA-COMP:11605"/>
        <dbReference type="ChEBI" id="CHEBI:15378"/>
        <dbReference type="ChEBI" id="CHEBI:30013"/>
        <dbReference type="ChEBI" id="CHEBI:30616"/>
        <dbReference type="ChEBI" id="CHEBI:61977"/>
        <dbReference type="ChEBI" id="CHEBI:456216"/>
        <dbReference type="EC" id="2.7.11.1"/>
    </reaction>
</comment>
<evidence type="ECO:0000256" key="7">
    <source>
        <dbReference type="ARBA" id="ARBA00047899"/>
    </source>
</evidence>
<evidence type="ECO:0000256" key="3">
    <source>
        <dbReference type="ARBA" id="ARBA00022679"/>
    </source>
</evidence>
<organism evidence="10 11">
    <name type="scientific">Asparagus officinalis</name>
    <name type="common">Garden asparagus</name>
    <dbReference type="NCBI Taxonomy" id="4686"/>
    <lineage>
        <taxon>Eukaryota</taxon>
        <taxon>Viridiplantae</taxon>
        <taxon>Streptophyta</taxon>
        <taxon>Embryophyta</taxon>
        <taxon>Tracheophyta</taxon>
        <taxon>Spermatophyta</taxon>
        <taxon>Magnoliopsida</taxon>
        <taxon>Liliopsida</taxon>
        <taxon>Asparagales</taxon>
        <taxon>Asparagaceae</taxon>
        <taxon>Asparagoideae</taxon>
        <taxon>Asparagus</taxon>
    </lineage>
</organism>
<dbReference type="GO" id="GO:0005524">
    <property type="term" value="F:ATP binding"/>
    <property type="evidence" value="ECO:0007669"/>
    <property type="project" value="UniProtKB-KW"/>
</dbReference>
<evidence type="ECO:0000256" key="5">
    <source>
        <dbReference type="ARBA" id="ARBA00022777"/>
    </source>
</evidence>
<evidence type="ECO:0000256" key="6">
    <source>
        <dbReference type="ARBA" id="ARBA00022840"/>
    </source>
</evidence>
<keyword evidence="3" id="KW-0808">Transferase</keyword>
<evidence type="ECO:0000313" key="10">
    <source>
        <dbReference type="EMBL" id="ONK66798.1"/>
    </source>
</evidence>
<evidence type="ECO:0000256" key="8">
    <source>
        <dbReference type="ARBA" id="ARBA00048679"/>
    </source>
</evidence>
<evidence type="ECO:0000313" key="11">
    <source>
        <dbReference type="Proteomes" id="UP000243459"/>
    </source>
</evidence>
<dbReference type="EMBL" id="CM007386">
    <property type="protein sequence ID" value="ONK66798.1"/>
    <property type="molecule type" value="Genomic_DNA"/>
</dbReference>
<keyword evidence="4" id="KW-0547">Nucleotide-binding</keyword>
<dbReference type="Gene3D" id="1.10.510.10">
    <property type="entry name" value="Transferase(Phosphotransferase) domain 1"/>
    <property type="match status" value="1"/>
</dbReference>
<feature type="domain" description="Protein kinase" evidence="9">
    <location>
        <begin position="1"/>
        <end position="187"/>
    </location>
</feature>
<keyword evidence="6" id="KW-0067">ATP-binding</keyword>
<dbReference type="InterPro" id="IPR001245">
    <property type="entry name" value="Ser-Thr/Tyr_kinase_cat_dom"/>
</dbReference>
<comment type="catalytic activity">
    <reaction evidence="8">
        <text>L-seryl-[protein] + ATP = O-phospho-L-seryl-[protein] + ADP + H(+)</text>
        <dbReference type="Rhea" id="RHEA:17989"/>
        <dbReference type="Rhea" id="RHEA-COMP:9863"/>
        <dbReference type="Rhea" id="RHEA-COMP:11604"/>
        <dbReference type="ChEBI" id="CHEBI:15378"/>
        <dbReference type="ChEBI" id="CHEBI:29999"/>
        <dbReference type="ChEBI" id="CHEBI:30616"/>
        <dbReference type="ChEBI" id="CHEBI:83421"/>
        <dbReference type="ChEBI" id="CHEBI:456216"/>
        <dbReference type="EC" id="2.7.11.1"/>
    </reaction>
</comment>
<evidence type="ECO:0000256" key="2">
    <source>
        <dbReference type="ARBA" id="ARBA00022527"/>
    </source>
</evidence>
<protein>
    <recommendedName>
        <fullName evidence="1">non-specific serine/threonine protein kinase</fullName>
        <ecNumber evidence="1">2.7.11.1</ecNumber>
    </recommendedName>
</protein>
<dbReference type="InterPro" id="IPR011009">
    <property type="entry name" value="Kinase-like_dom_sf"/>
</dbReference>
<accession>A0A5P1ELB3</accession>
<name>A0A5P1ELB3_ASPOF</name>
<evidence type="ECO:0000256" key="4">
    <source>
        <dbReference type="ARBA" id="ARBA00022741"/>
    </source>
</evidence>
<dbReference type="Gramene" id="ONK66798">
    <property type="protein sequence ID" value="ONK66798"/>
    <property type="gene ID" value="A4U43_C06F12070"/>
</dbReference>
<sequence>MRHVNIVKLFGGLSSSTSKIFGIAVNAAKGVCHPHHDCSPPVVHQDVKSADIRLESQFKAKIANFGLAQMLVNAGDDESASGIASPFICMAPECGWSRKVNEKMDVLGVLLLMILRKNHVCRRWKRSLNWASFAQGRSLRACLPRMKEVLLVLLQNACTQIRDVKKQAVDFHQMSTERVQIASNRDS</sequence>
<dbReference type="PANTHER" id="PTHR48005:SF85">
    <property type="entry name" value="PROTEIN KINASE DOMAIN-CONTAINING PROTEIN"/>
    <property type="match status" value="1"/>
</dbReference>
<dbReference type="GO" id="GO:0004674">
    <property type="term" value="F:protein serine/threonine kinase activity"/>
    <property type="evidence" value="ECO:0007669"/>
    <property type="project" value="UniProtKB-KW"/>
</dbReference>
<evidence type="ECO:0000256" key="1">
    <source>
        <dbReference type="ARBA" id="ARBA00012513"/>
    </source>
</evidence>
<keyword evidence="5" id="KW-0418">Kinase</keyword>
<keyword evidence="2" id="KW-0723">Serine/threonine-protein kinase</keyword>
<reference evidence="11" key="1">
    <citation type="journal article" date="2017" name="Nat. Commun.">
        <title>The asparagus genome sheds light on the origin and evolution of a young Y chromosome.</title>
        <authorList>
            <person name="Harkess A."/>
            <person name="Zhou J."/>
            <person name="Xu C."/>
            <person name="Bowers J.E."/>
            <person name="Van der Hulst R."/>
            <person name="Ayyampalayam S."/>
            <person name="Mercati F."/>
            <person name="Riccardi P."/>
            <person name="McKain M.R."/>
            <person name="Kakrana A."/>
            <person name="Tang H."/>
            <person name="Ray J."/>
            <person name="Groenendijk J."/>
            <person name="Arikit S."/>
            <person name="Mathioni S.M."/>
            <person name="Nakano M."/>
            <person name="Shan H."/>
            <person name="Telgmann-Rauber A."/>
            <person name="Kanno A."/>
            <person name="Yue Z."/>
            <person name="Chen H."/>
            <person name="Li W."/>
            <person name="Chen Y."/>
            <person name="Xu X."/>
            <person name="Zhang Y."/>
            <person name="Luo S."/>
            <person name="Chen H."/>
            <person name="Gao J."/>
            <person name="Mao Z."/>
            <person name="Pires J.C."/>
            <person name="Luo M."/>
            <person name="Kudrna D."/>
            <person name="Wing R.A."/>
            <person name="Meyers B.C."/>
            <person name="Yi K."/>
            <person name="Kong H."/>
            <person name="Lavrijsen P."/>
            <person name="Sunseri F."/>
            <person name="Falavigna A."/>
            <person name="Ye Y."/>
            <person name="Leebens-Mack J.H."/>
            <person name="Chen G."/>
        </authorList>
    </citation>
    <scope>NUCLEOTIDE SEQUENCE [LARGE SCALE GENOMIC DNA]</scope>
    <source>
        <strain evidence="11">cv. DH0086</strain>
    </source>
</reference>
<dbReference type="AlphaFoldDB" id="A0A5P1ELB3"/>
<dbReference type="InterPro" id="IPR051420">
    <property type="entry name" value="Ser_Thr_Kinases_DiverseReg"/>
</dbReference>
<evidence type="ECO:0000259" key="9">
    <source>
        <dbReference type="PROSITE" id="PS50011"/>
    </source>
</evidence>
<dbReference type="SUPFAM" id="SSF56112">
    <property type="entry name" value="Protein kinase-like (PK-like)"/>
    <property type="match status" value="1"/>
</dbReference>
<gene>
    <name evidence="10" type="ORF">A4U43_C06F12070</name>
</gene>
<keyword evidence="11" id="KW-1185">Reference proteome</keyword>
<dbReference type="InterPro" id="IPR000719">
    <property type="entry name" value="Prot_kinase_dom"/>
</dbReference>
<dbReference type="EC" id="2.7.11.1" evidence="1"/>
<proteinExistence type="predicted"/>
<dbReference type="Proteomes" id="UP000243459">
    <property type="component" value="Chromosome 6"/>
</dbReference>
<dbReference type="PANTHER" id="PTHR48005">
    <property type="entry name" value="LEUCINE RICH REPEAT KINASE 2"/>
    <property type="match status" value="1"/>
</dbReference>
<dbReference type="PROSITE" id="PS50011">
    <property type="entry name" value="PROTEIN_KINASE_DOM"/>
    <property type="match status" value="1"/>
</dbReference>